<dbReference type="SUPFAM" id="SSF52540">
    <property type="entry name" value="P-loop containing nucleoside triphosphate hydrolases"/>
    <property type="match status" value="1"/>
</dbReference>
<evidence type="ECO:0000256" key="1">
    <source>
        <dbReference type="SAM" id="MobiDB-lite"/>
    </source>
</evidence>
<dbReference type="GO" id="GO:0005743">
    <property type="term" value="C:mitochondrial inner membrane"/>
    <property type="evidence" value="ECO:0007669"/>
    <property type="project" value="TreeGrafter"/>
</dbReference>
<proteinExistence type="predicted"/>
<dbReference type="Gene3D" id="3.40.50.300">
    <property type="entry name" value="P-loop containing nucleotide triphosphate hydrolases"/>
    <property type="match status" value="1"/>
</dbReference>
<keyword evidence="3" id="KW-1185">Reference proteome</keyword>
<evidence type="ECO:0000313" key="3">
    <source>
        <dbReference type="Proteomes" id="UP000428333"/>
    </source>
</evidence>
<dbReference type="InterPro" id="IPR039421">
    <property type="entry name" value="Type_1_exporter"/>
</dbReference>
<dbReference type="PANTHER" id="PTHR43394">
    <property type="entry name" value="ATP-DEPENDENT PERMEASE MDL1, MITOCHONDRIAL"/>
    <property type="match status" value="1"/>
</dbReference>
<dbReference type="PANTHER" id="PTHR43394:SF1">
    <property type="entry name" value="ATP-BINDING CASSETTE SUB-FAMILY B MEMBER 10, MITOCHONDRIAL"/>
    <property type="match status" value="1"/>
</dbReference>
<dbReference type="Proteomes" id="UP000428333">
    <property type="component" value="Linkage Group LG10"/>
</dbReference>
<dbReference type="OrthoDB" id="1692458at2759"/>
<organism evidence="2 3">
    <name type="scientific">Rhododendron williamsianum</name>
    <dbReference type="NCBI Taxonomy" id="262921"/>
    <lineage>
        <taxon>Eukaryota</taxon>
        <taxon>Viridiplantae</taxon>
        <taxon>Streptophyta</taxon>
        <taxon>Embryophyta</taxon>
        <taxon>Tracheophyta</taxon>
        <taxon>Spermatophyta</taxon>
        <taxon>Magnoliopsida</taxon>
        <taxon>eudicotyledons</taxon>
        <taxon>Gunneridae</taxon>
        <taxon>Pentapetalae</taxon>
        <taxon>asterids</taxon>
        <taxon>Ericales</taxon>
        <taxon>Ericaceae</taxon>
        <taxon>Ericoideae</taxon>
        <taxon>Rhodoreae</taxon>
        <taxon>Rhododendron</taxon>
    </lineage>
</organism>
<feature type="compositionally biased region" description="Basic and acidic residues" evidence="1">
    <location>
        <begin position="48"/>
        <end position="60"/>
    </location>
</feature>
<dbReference type="InterPro" id="IPR027417">
    <property type="entry name" value="P-loop_NTPase"/>
</dbReference>
<feature type="non-terminal residue" evidence="2">
    <location>
        <position position="1"/>
    </location>
</feature>
<dbReference type="GO" id="GO:0090374">
    <property type="term" value="P:oligopeptide export from mitochondrion"/>
    <property type="evidence" value="ECO:0007669"/>
    <property type="project" value="TreeGrafter"/>
</dbReference>
<sequence length="206" mass="22310">MAAISVSETLGIAPKIIGSVEPSDTFSIIDHSAKIDLDDPDANPFDSIHAEIDHSSKIDPDDPDANPVDSDPSRPKPSPRRTKWGRKECRDLVNRTILRPFGRNGRKNQLASILDNIAYGKDGANKAEVTEAARVANVHAFISGLSKGYNTPVGEGDLLKAKTENCHRTGSLKDLAILLLDEATKALDAEPPSVCYKRRVFVTRGA</sequence>
<dbReference type="GO" id="GO:0015421">
    <property type="term" value="F:ABC-type oligopeptide transporter activity"/>
    <property type="evidence" value="ECO:0007669"/>
    <property type="project" value="TreeGrafter"/>
</dbReference>
<dbReference type="AlphaFoldDB" id="A0A6A4KYK5"/>
<name>A0A6A4KYK5_9ERIC</name>
<evidence type="ECO:0000313" key="2">
    <source>
        <dbReference type="EMBL" id="KAE9450595.1"/>
    </source>
</evidence>
<dbReference type="EMBL" id="QEFC01002789">
    <property type="protein sequence ID" value="KAE9450595.1"/>
    <property type="molecule type" value="Genomic_DNA"/>
</dbReference>
<protein>
    <submittedName>
        <fullName evidence="2">Uncharacterized protein</fullName>
    </submittedName>
</protein>
<accession>A0A6A4KYK5</accession>
<gene>
    <name evidence="2" type="ORF">C3L33_17510</name>
</gene>
<reference evidence="2 3" key="1">
    <citation type="journal article" date="2019" name="Genome Biol. Evol.">
        <title>The Rhododendron genome and chromosomal organization provide insight into shared whole-genome duplications across the heath family (Ericaceae).</title>
        <authorList>
            <person name="Soza V.L."/>
            <person name="Lindsley D."/>
            <person name="Waalkes A."/>
            <person name="Ramage E."/>
            <person name="Patwardhan R.P."/>
            <person name="Burton J.N."/>
            <person name="Adey A."/>
            <person name="Kumar A."/>
            <person name="Qiu R."/>
            <person name="Shendure J."/>
            <person name="Hall B."/>
        </authorList>
    </citation>
    <scope>NUCLEOTIDE SEQUENCE [LARGE SCALE GENOMIC DNA]</scope>
    <source>
        <strain evidence="2">RSF 1966-606</strain>
    </source>
</reference>
<comment type="caution">
    <text evidence="2">The sequence shown here is derived from an EMBL/GenBank/DDBJ whole genome shotgun (WGS) entry which is preliminary data.</text>
</comment>
<feature type="region of interest" description="Disordered" evidence="1">
    <location>
        <begin position="35"/>
        <end position="86"/>
    </location>
</feature>